<feature type="region of interest" description="Disordered" evidence="2">
    <location>
        <begin position="289"/>
        <end position="477"/>
    </location>
</feature>
<accession>A0A9P3CQY9</accession>
<sequence length="477" mass="53371">MSNTVAPTSLSELLEQQLELPIFTARRAPGLLWSSTREIAYIAFAHKGYGVLSRLICASRGERRTTDGDLVERYGCHTWRLLQTSATIAHVFLRFHVQYGSSRWLRQRSGGYTILPTVGLSGWKQHRAIAFRLCSILIGLLIVKTARRLLSRYINTAPQLCKESLARLKTIFAVAREKCRGWLTAAAESEEFRKVQLEKEVRDLEARREQLRVHVSVLEHKQQNHLEFYYEEGSRARVGRNLSSNVRNPVAAESSQNAVHRPRDNGQDNNARLPRARLHQLVLARRQAAWGRNPPVQPGRAAVQSTNIPAPSTTVRGAAAQQDSMARQSRAPAGVYPGLSEDGLARAGESGNPIVLPPHQQVQLHQSQHARRLARRQESIATRPVQTNSVGDISSPSSRQPEPSNPHQRPYQALQQDWNPEDSSDSDGTRSRASSVAGMVSEEDESTQADWAAAREFDAAQALMSQPDDTDRFDERR</sequence>
<reference evidence="3 4" key="1">
    <citation type="submission" date="2021-01" db="EMBL/GenBank/DDBJ databases">
        <title>Cercospora kikuchii MAFF 305040 whole genome shotgun sequence.</title>
        <authorList>
            <person name="Kashiwa T."/>
            <person name="Suzuki T."/>
        </authorList>
    </citation>
    <scope>NUCLEOTIDE SEQUENCE [LARGE SCALE GENOMIC DNA]</scope>
    <source>
        <strain evidence="3 4">MAFF 305040</strain>
    </source>
</reference>
<dbReference type="Proteomes" id="UP000825890">
    <property type="component" value="Unassembled WGS sequence"/>
</dbReference>
<dbReference type="AlphaFoldDB" id="A0A9P3CQY9"/>
<proteinExistence type="predicted"/>
<dbReference type="RefSeq" id="XP_044661816.1">
    <property type="nucleotide sequence ID" value="XM_044805881.1"/>
</dbReference>
<feature type="compositionally biased region" description="Polar residues" evidence="2">
    <location>
        <begin position="247"/>
        <end position="258"/>
    </location>
</feature>
<evidence type="ECO:0000313" key="3">
    <source>
        <dbReference type="EMBL" id="GIZ47329.1"/>
    </source>
</evidence>
<dbReference type="GeneID" id="68295999"/>
<comment type="caution">
    <text evidence="3">The sequence shown here is derived from an EMBL/GenBank/DDBJ whole genome shotgun (WGS) entry which is preliminary data.</text>
</comment>
<dbReference type="OrthoDB" id="10373891at2759"/>
<evidence type="ECO:0000256" key="2">
    <source>
        <dbReference type="SAM" id="MobiDB-lite"/>
    </source>
</evidence>
<name>A0A9P3CQY9_9PEZI</name>
<organism evidence="3 4">
    <name type="scientific">Cercospora kikuchii</name>
    <dbReference type="NCBI Taxonomy" id="84275"/>
    <lineage>
        <taxon>Eukaryota</taxon>
        <taxon>Fungi</taxon>
        <taxon>Dikarya</taxon>
        <taxon>Ascomycota</taxon>
        <taxon>Pezizomycotina</taxon>
        <taxon>Dothideomycetes</taxon>
        <taxon>Dothideomycetidae</taxon>
        <taxon>Mycosphaerellales</taxon>
        <taxon>Mycosphaerellaceae</taxon>
        <taxon>Cercospora</taxon>
    </lineage>
</organism>
<protein>
    <submittedName>
        <fullName evidence="3">Uncharacterized protein</fullName>
    </submittedName>
</protein>
<feature type="compositionally biased region" description="Polar residues" evidence="2">
    <location>
        <begin position="303"/>
        <end position="327"/>
    </location>
</feature>
<keyword evidence="4" id="KW-1185">Reference proteome</keyword>
<evidence type="ECO:0000313" key="4">
    <source>
        <dbReference type="Proteomes" id="UP000825890"/>
    </source>
</evidence>
<dbReference type="EMBL" id="BOLY01000007">
    <property type="protein sequence ID" value="GIZ47329.1"/>
    <property type="molecule type" value="Genomic_DNA"/>
</dbReference>
<feature type="region of interest" description="Disordered" evidence="2">
    <location>
        <begin position="247"/>
        <end position="272"/>
    </location>
</feature>
<keyword evidence="1" id="KW-0175">Coiled coil</keyword>
<feature type="coiled-coil region" evidence="1">
    <location>
        <begin position="187"/>
        <end position="221"/>
    </location>
</feature>
<gene>
    <name evidence="3" type="ORF">CKM354_001042400</name>
</gene>
<feature type="compositionally biased region" description="Polar residues" evidence="2">
    <location>
        <begin position="384"/>
        <end position="418"/>
    </location>
</feature>
<evidence type="ECO:0000256" key="1">
    <source>
        <dbReference type="SAM" id="Coils"/>
    </source>
</evidence>